<sequence length="201" mass="21942">MASRQENAYGFLSERPVLDVNAPLLHGAPASQAAPNQQYSGQYVPTGPPQFQSDPNMQAMKAYTAIHGHIDLPSRKPIGSALTRVVQVWTVLNAALLILVMFAGLVVIPFVTFFWSIDLFLAFLVLFLIGAPLTLAGLVELPLVMILSFFDGARKSHFLATGFVALSFFQISGGFLWTSMAMFSAGVLYVIKIVFLMLLVM</sequence>
<keyword evidence="1" id="KW-0472">Membrane</keyword>
<reference evidence="2" key="1">
    <citation type="submission" date="2021-05" db="EMBL/GenBank/DDBJ databases">
        <title>A free-living protist that lacks canonical eukaryotic 1 DNA replication and segregation systems.</title>
        <authorList>
            <person name="Salas-Leiva D.E."/>
            <person name="Tromer E.C."/>
            <person name="Curtis B.A."/>
            <person name="Jerlstrom-Hultqvist J."/>
            <person name="Kolisko M."/>
            <person name="Yi Z."/>
            <person name="Salas-Leiva J.S."/>
            <person name="Gallot-Lavallee L."/>
            <person name="Kops G.J.P.L."/>
            <person name="Archibald J.M."/>
            <person name="Simpson A.G.B."/>
            <person name="Roger A.J."/>
        </authorList>
    </citation>
    <scope>NUCLEOTIDE SEQUENCE</scope>
    <source>
        <strain evidence="2">BICM</strain>
    </source>
</reference>
<evidence type="ECO:0000256" key="1">
    <source>
        <dbReference type="SAM" id="Phobius"/>
    </source>
</evidence>
<dbReference type="EMBL" id="JAHDYR010000030">
    <property type="protein sequence ID" value="KAG9392891.1"/>
    <property type="molecule type" value="Genomic_DNA"/>
</dbReference>
<keyword evidence="1" id="KW-0812">Transmembrane</keyword>
<dbReference type="Proteomes" id="UP000717585">
    <property type="component" value="Unassembled WGS sequence"/>
</dbReference>
<evidence type="ECO:0000313" key="2">
    <source>
        <dbReference type="EMBL" id="KAG9392891.1"/>
    </source>
</evidence>
<keyword evidence="3" id="KW-1185">Reference proteome</keyword>
<gene>
    <name evidence="2" type="ORF">J8273_5703</name>
</gene>
<proteinExistence type="predicted"/>
<keyword evidence="1" id="KW-1133">Transmembrane helix</keyword>
<dbReference type="AlphaFoldDB" id="A0A8J6E1C6"/>
<comment type="caution">
    <text evidence="2">The sequence shown here is derived from an EMBL/GenBank/DDBJ whole genome shotgun (WGS) entry which is preliminary data.</text>
</comment>
<protein>
    <submittedName>
        <fullName evidence="2">Uncharacterized protein</fullName>
    </submittedName>
</protein>
<name>A0A8J6E1C6_9EUKA</name>
<evidence type="ECO:0000313" key="3">
    <source>
        <dbReference type="Proteomes" id="UP000717585"/>
    </source>
</evidence>
<feature type="transmembrane region" description="Helical" evidence="1">
    <location>
        <begin position="121"/>
        <end position="146"/>
    </location>
</feature>
<feature type="transmembrane region" description="Helical" evidence="1">
    <location>
        <begin position="91"/>
        <end position="115"/>
    </location>
</feature>
<feature type="transmembrane region" description="Helical" evidence="1">
    <location>
        <begin position="158"/>
        <end position="177"/>
    </location>
</feature>
<accession>A0A8J6E1C6</accession>
<feature type="transmembrane region" description="Helical" evidence="1">
    <location>
        <begin position="183"/>
        <end position="200"/>
    </location>
</feature>
<organism evidence="2 3">
    <name type="scientific">Carpediemonas membranifera</name>
    <dbReference type="NCBI Taxonomy" id="201153"/>
    <lineage>
        <taxon>Eukaryota</taxon>
        <taxon>Metamonada</taxon>
        <taxon>Carpediemonas-like organisms</taxon>
        <taxon>Carpediemonas</taxon>
    </lineage>
</organism>